<dbReference type="SUPFAM" id="SSF50685">
    <property type="entry name" value="Barwin-like endoglucanases"/>
    <property type="match status" value="1"/>
</dbReference>
<gene>
    <name evidence="4" type="ORF">GQ607_011456</name>
</gene>
<sequence>MESTYATAWGVFNTIRWGLIMVLVQVLEQTSLTFVGHAWGAWRRVIGVEDLQPKAKKTNILAINRPDLHSLIIAIVIEVPMCLFLTYFGAGPLARYLSGSDEVADVTAMMWRTMDWCCIFYAMPTMLATVLLATRPRWYLWQILAGNFLLRDLQPLKFTFITIAGQISHFAIALLATLSAVAEGKEAKACKAHGVKTHHHHTKHAHNSTAFGFSLPPKTSTVLPTTTLATLVQPTIQSSQVKDAEAKTSPGNPITAQEARSGAVSTTDSTPAAAVQTASSETFIGLGTRYGLSDGCTEENCWQNGACSFVDYELPAGLDGSTCVSDAIFGNGENCGGCIAVTYMGKTLKIMVTNRTGGNATHLDMTPNTWSKLTNGYSGGGVDGIEWEWIACPLLESSPLQVHMHKGASQYWFAATIENATLRTKKVEVSSDEGATWKAATLHGPNMWELTGTLPSATAWVRVTSINGDEVIVKDVTLASGKVTKATENY</sequence>
<dbReference type="EMBL" id="WOWK01000073">
    <property type="protein sequence ID" value="KAF0321253.1"/>
    <property type="molecule type" value="Genomic_DNA"/>
</dbReference>
<keyword evidence="3" id="KW-1133">Transmembrane helix</keyword>
<dbReference type="PANTHER" id="PTHR31836:SF21">
    <property type="entry name" value="EXPANSIN-LIKE PROTEIN 7"/>
    <property type="match status" value="1"/>
</dbReference>
<feature type="transmembrane region" description="Helical" evidence="3">
    <location>
        <begin position="71"/>
        <end position="90"/>
    </location>
</feature>
<organism evidence="4 5">
    <name type="scientific">Colletotrichum asianum</name>
    <dbReference type="NCBI Taxonomy" id="702518"/>
    <lineage>
        <taxon>Eukaryota</taxon>
        <taxon>Fungi</taxon>
        <taxon>Dikarya</taxon>
        <taxon>Ascomycota</taxon>
        <taxon>Pezizomycotina</taxon>
        <taxon>Sordariomycetes</taxon>
        <taxon>Hypocreomycetidae</taxon>
        <taxon>Glomerellales</taxon>
        <taxon>Glomerellaceae</taxon>
        <taxon>Colletotrichum</taxon>
        <taxon>Colletotrichum gloeosporioides species complex</taxon>
    </lineage>
</organism>
<feature type="transmembrane region" description="Helical" evidence="3">
    <location>
        <begin position="158"/>
        <end position="182"/>
    </location>
</feature>
<evidence type="ECO:0000313" key="4">
    <source>
        <dbReference type="EMBL" id="KAF0321253.1"/>
    </source>
</evidence>
<protein>
    <submittedName>
        <fullName evidence="4">Extracellular cellulase</fullName>
    </submittedName>
</protein>
<feature type="transmembrane region" description="Helical" evidence="3">
    <location>
        <begin position="110"/>
        <end position="133"/>
    </location>
</feature>
<dbReference type="AlphaFoldDB" id="A0A8H3W4T1"/>
<comment type="caution">
    <text evidence="4">The sequence shown here is derived from an EMBL/GenBank/DDBJ whole genome shotgun (WGS) entry which is preliminary data.</text>
</comment>
<evidence type="ECO:0000256" key="3">
    <source>
        <dbReference type="SAM" id="Phobius"/>
    </source>
</evidence>
<feature type="transmembrane region" description="Helical" evidence="3">
    <location>
        <begin position="6"/>
        <end position="27"/>
    </location>
</feature>
<keyword evidence="3" id="KW-0812">Transmembrane</keyword>
<keyword evidence="5" id="KW-1185">Reference proteome</keyword>
<dbReference type="InterPro" id="IPR051477">
    <property type="entry name" value="Expansin_CellWall"/>
</dbReference>
<evidence type="ECO:0000256" key="2">
    <source>
        <dbReference type="SAM" id="MobiDB-lite"/>
    </source>
</evidence>
<proteinExistence type="predicted"/>
<evidence type="ECO:0000313" key="5">
    <source>
        <dbReference type="Proteomes" id="UP000434172"/>
    </source>
</evidence>
<dbReference type="Gene3D" id="2.40.40.10">
    <property type="entry name" value="RlpA-like domain"/>
    <property type="match status" value="1"/>
</dbReference>
<name>A0A8H3W4T1_9PEZI</name>
<accession>A0A8H3W4T1</accession>
<dbReference type="SUPFAM" id="SSF49590">
    <property type="entry name" value="PHL pollen allergen"/>
    <property type="match status" value="1"/>
</dbReference>
<dbReference type="Gene3D" id="2.60.40.760">
    <property type="entry name" value="Expansin, cellulose-binding-like domain"/>
    <property type="match status" value="1"/>
</dbReference>
<dbReference type="OrthoDB" id="406505at2759"/>
<dbReference type="PANTHER" id="PTHR31836">
    <property type="match status" value="1"/>
</dbReference>
<reference evidence="4 5" key="1">
    <citation type="submission" date="2019-12" db="EMBL/GenBank/DDBJ databases">
        <title>A genome sequence resource for the geographically widespread anthracnose pathogen Colletotrichum asianum.</title>
        <authorList>
            <person name="Meng Y."/>
        </authorList>
    </citation>
    <scope>NUCLEOTIDE SEQUENCE [LARGE SCALE GENOMIC DNA]</scope>
    <source>
        <strain evidence="4 5">ICMP 18580</strain>
    </source>
</reference>
<dbReference type="CDD" id="cd22271">
    <property type="entry name" value="DPBB_EXP_N-like"/>
    <property type="match status" value="1"/>
</dbReference>
<dbReference type="Proteomes" id="UP000434172">
    <property type="component" value="Unassembled WGS sequence"/>
</dbReference>
<keyword evidence="3" id="KW-0472">Membrane</keyword>
<evidence type="ECO:0000256" key="1">
    <source>
        <dbReference type="ARBA" id="ARBA00022729"/>
    </source>
</evidence>
<feature type="region of interest" description="Disordered" evidence="2">
    <location>
        <begin position="240"/>
        <end position="270"/>
    </location>
</feature>
<dbReference type="InterPro" id="IPR036749">
    <property type="entry name" value="Expansin_CBD_sf"/>
</dbReference>
<keyword evidence="1" id="KW-0732">Signal</keyword>
<dbReference type="InterPro" id="IPR036908">
    <property type="entry name" value="RlpA-like_sf"/>
</dbReference>